<proteinExistence type="predicted"/>
<reference evidence="1 2" key="1">
    <citation type="submission" date="2016-10" db="EMBL/GenBank/DDBJ databases">
        <authorList>
            <person name="de Groot N.N."/>
        </authorList>
    </citation>
    <scope>NUCLEOTIDE SEQUENCE [LARGE SCALE GENOMIC DNA]</scope>
    <source>
        <strain evidence="1 2">DSM 16199</strain>
    </source>
</reference>
<gene>
    <name evidence="1" type="ORF">SAMN04488004_12730</name>
</gene>
<name>A0A1I4ILW2_9RHOB</name>
<dbReference type="EMBL" id="FOTF01000027">
    <property type="protein sequence ID" value="SFL55245.1"/>
    <property type="molecule type" value="Genomic_DNA"/>
</dbReference>
<evidence type="ECO:0000313" key="2">
    <source>
        <dbReference type="Proteomes" id="UP000199550"/>
    </source>
</evidence>
<dbReference type="Proteomes" id="UP000199550">
    <property type="component" value="Unassembled WGS sequence"/>
</dbReference>
<accession>A0A1I4ILW2</accession>
<protein>
    <submittedName>
        <fullName evidence="1">Uncharacterized protein</fullName>
    </submittedName>
</protein>
<keyword evidence="2" id="KW-1185">Reference proteome</keyword>
<evidence type="ECO:0000313" key="1">
    <source>
        <dbReference type="EMBL" id="SFL55245.1"/>
    </source>
</evidence>
<dbReference type="RefSeq" id="WP_139222678.1">
    <property type="nucleotide sequence ID" value="NZ_FOTF01000027.1"/>
</dbReference>
<sequence length="111" mass="12478">MNEAVMIARAVENICKSRQKLRINEWHKEVRIRDIRRAGDRSAIGSAYLFNGRFGSKSISRILSPLRNNPSARRAVGVDIPTPPSVDAKLIKRMWEPKRLAAVLTQTGPSL</sequence>
<dbReference type="AlphaFoldDB" id="A0A1I4ILW2"/>
<organism evidence="1 2">
    <name type="scientific">Loktanella salsilacus</name>
    <dbReference type="NCBI Taxonomy" id="195913"/>
    <lineage>
        <taxon>Bacteria</taxon>
        <taxon>Pseudomonadati</taxon>
        <taxon>Pseudomonadota</taxon>
        <taxon>Alphaproteobacteria</taxon>
        <taxon>Rhodobacterales</taxon>
        <taxon>Roseobacteraceae</taxon>
        <taxon>Loktanella</taxon>
    </lineage>
</organism>